<evidence type="ECO:0000313" key="3">
    <source>
        <dbReference type="EMBL" id="KOG88328.1"/>
    </source>
</evidence>
<dbReference type="Gene3D" id="3.40.1400.10">
    <property type="entry name" value="Sugar-phosphate isomerase, RpiB/LacA/LacB"/>
    <property type="match status" value="1"/>
</dbReference>
<keyword evidence="2 3" id="KW-0413">Isomerase</keyword>
<dbReference type="InterPro" id="IPR003500">
    <property type="entry name" value="RpiB_LacA_LacB"/>
</dbReference>
<dbReference type="NCBIfam" id="NF004051">
    <property type="entry name" value="PRK05571.1"/>
    <property type="match status" value="1"/>
</dbReference>
<evidence type="ECO:0000313" key="4">
    <source>
        <dbReference type="Proteomes" id="UP000037020"/>
    </source>
</evidence>
<keyword evidence="4" id="KW-1185">Reference proteome</keyword>
<dbReference type="EMBL" id="LGUT01001741">
    <property type="protein sequence ID" value="KOG88328.1"/>
    <property type="molecule type" value="Genomic_DNA"/>
</dbReference>
<dbReference type="Proteomes" id="UP000037020">
    <property type="component" value="Unassembled WGS sequence"/>
</dbReference>
<gene>
    <name evidence="3" type="ORF">ADK38_20385</name>
</gene>
<dbReference type="InterPro" id="IPR036569">
    <property type="entry name" value="RpiB_LacA_LacB_sf"/>
</dbReference>
<dbReference type="NCBIfam" id="TIGR00689">
    <property type="entry name" value="rpiB_lacA_lacB"/>
    <property type="match status" value="1"/>
</dbReference>
<dbReference type="Pfam" id="PF02502">
    <property type="entry name" value="LacAB_rpiB"/>
    <property type="match status" value="1"/>
</dbReference>
<dbReference type="SUPFAM" id="SSF89623">
    <property type="entry name" value="Ribose/Galactose isomerase RpiB/AlsB"/>
    <property type="match status" value="1"/>
</dbReference>
<evidence type="ECO:0000256" key="2">
    <source>
        <dbReference type="ARBA" id="ARBA00023235"/>
    </source>
</evidence>
<comment type="similarity">
    <text evidence="1">Belongs to the LacAB/RpiB family.</text>
</comment>
<dbReference type="PANTHER" id="PTHR43732">
    <property type="entry name" value="RIBOSE 5-PHOSPHATE ISOMERASE-RELATED"/>
    <property type="match status" value="1"/>
</dbReference>
<dbReference type="PIRSF" id="PIRSF005384">
    <property type="entry name" value="RpiB_LacA_B"/>
    <property type="match status" value="1"/>
</dbReference>
<protein>
    <submittedName>
        <fullName evidence="3">Ribose 5-phosphate isomerase</fullName>
    </submittedName>
</protein>
<organism evidence="3 4">
    <name type="scientific">Streptomyces varsoviensis</name>
    <dbReference type="NCBI Taxonomy" id="67373"/>
    <lineage>
        <taxon>Bacteria</taxon>
        <taxon>Bacillati</taxon>
        <taxon>Actinomycetota</taxon>
        <taxon>Actinomycetes</taxon>
        <taxon>Kitasatosporales</taxon>
        <taxon>Streptomycetaceae</taxon>
        <taxon>Streptomyces</taxon>
    </lineage>
</organism>
<sequence length="152" mass="16159">MTEKTIAIGADDAGVPMKDELKNYLVEHGYTVEDLSAAADEDYPDVAQRVAEGVAEGTYDRAVLVCGTGIGMAITANKVPGVRAAQIPDTYSAERARKSNDAQIACFGVRTLGIESAKLCLEHWLGSEFAGGGSAPKVEKIKQVESRYHNVA</sequence>
<reference evidence="3 4" key="1">
    <citation type="submission" date="2015-07" db="EMBL/GenBank/DDBJ databases">
        <authorList>
            <person name="Ju K.-S."/>
            <person name="Doroghazi J.R."/>
            <person name="Metcalf W.W."/>
        </authorList>
    </citation>
    <scope>NUCLEOTIDE SEQUENCE [LARGE SCALE GENOMIC DNA]</scope>
    <source>
        <strain evidence="3 4">NRRL B-3589</strain>
    </source>
</reference>
<proteinExistence type="inferred from homology"/>
<dbReference type="PANTHER" id="PTHR43732:SF1">
    <property type="entry name" value="RIBOSE 5-PHOSPHATE ISOMERASE"/>
    <property type="match status" value="1"/>
</dbReference>
<dbReference type="InterPro" id="IPR051812">
    <property type="entry name" value="SPI_LacAB/RpiB"/>
</dbReference>
<dbReference type="GO" id="GO:0016853">
    <property type="term" value="F:isomerase activity"/>
    <property type="evidence" value="ECO:0007669"/>
    <property type="project" value="UniProtKB-KW"/>
</dbReference>
<accession>A0ABR5J4F8</accession>
<dbReference type="RefSeq" id="WP_030884761.1">
    <property type="nucleotide sequence ID" value="NZ_JBEZAH010000010.1"/>
</dbReference>
<comment type="caution">
    <text evidence="3">The sequence shown here is derived from an EMBL/GenBank/DDBJ whole genome shotgun (WGS) entry which is preliminary data.</text>
</comment>
<evidence type="ECO:0000256" key="1">
    <source>
        <dbReference type="ARBA" id="ARBA00008754"/>
    </source>
</evidence>
<name>A0ABR5J4F8_9ACTN</name>